<dbReference type="InterPro" id="IPR017451">
    <property type="entry name" value="F-box-assoc_interact_dom"/>
</dbReference>
<dbReference type="PANTHER" id="PTHR31672">
    <property type="entry name" value="BNACNNG10540D PROTEIN"/>
    <property type="match status" value="1"/>
</dbReference>
<evidence type="ECO:0000259" key="1">
    <source>
        <dbReference type="PROSITE" id="PS50181"/>
    </source>
</evidence>
<dbReference type="SUPFAM" id="SSF81383">
    <property type="entry name" value="F-box domain"/>
    <property type="match status" value="1"/>
</dbReference>
<dbReference type="InterPro" id="IPR050796">
    <property type="entry name" value="SCF_F-box_component"/>
</dbReference>
<reference evidence="2" key="2">
    <citation type="submission" date="2015-03" db="UniProtKB">
        <authorList>
            <consortium name="EnsemblPlants"/>
        </authorList>
    </citation>
    <scope>IDENTIFICATION</scope>
</reference>
<dbReference type="Proteomes" id="UP000032141">
    <property type="component" value="Chromosome C6"/>
</dbReference>
<proteinExistence type="predicted"/>
<protein>
    <recommendedName>
        <fullName evidence="1">F-box domain-containing protein</fullName>
    </recommendedName>
</protein>
<dbReference type="InterPro" id="IPR006527">
    <property type="entry name" value="F-box-assoc_dom_typ1"/>
</dbReference>
<dbReference type="HOGENOM" id="CLU_937963_0_0_1"/>
<keyword evidence="3" id="KW-1185">Reference proteome</keyword>
<dbReference type="NCBIfam" id="TIGR01640">
    <property type="entry name" value="F_box_assoc_1"/>
    <property type="match status" value="2"/>
</dbReference>
<dbReference type="PANTHER" id="PTHR31672:SF13">
    <property type="entry name" value="F-BOX PROTEIN CPR30-LIKE"/>
    <property type="match status" value="1"/>
</dbReference>
<dbReference type="Pfam" id="PF07734">
    <property type="entry name" value="FBA_1"/>
    <property type="match status" value="2"/>
</dbReference>
<accession>A0A0D3CQP2</accession>
<dbReference type="PROSITE" id="PS50181">
    <property type="entry name" value="FBOX"/>
    <property type="match status" value="1"/>
</dbReference>
<dbReference type="AlphaFoldDB" id="A0A0D3CQP2"/>
<organism evidence="2 3">
    <name type="scientific">Brassica oleracea var. oleracea</name>
    <dbReference type="NCBI Taxonomy" id="109376"/>
    <lineage>
        <taxon>Eukaryota</taxon>
        <taxon>Viridiplantae</taxon>
        <taxon>Streptophyta</taxon>
        <taxon>Embryophyta</taxon>
        <taxon>Tracheophyta</taxon>
        <taxon>Spermatophyta</taxon>
        <taxon>Magnoliopsida</taxon>
        <taxon>eudicotyledons</taxon>
        <taxon>Gunneridae</taxon>
        <taxon>Pentapetalae</taxon>
        <taxon>rosids</taxon>
        <taxon>malvids</taxon>
        <taxon>Brassicales</taxon>
        <taxon>Brassicaceae</taxon>
        <taxon>Brassiceae</taxon>
        <taxon>Brassica</taxon>
    </lineage>
</organism>
<dbReference type="InterPro" id="IPR001810">
    <property type="entry name" value="F-box_dom"/>
</dbReference>
<dbReference type="EnsemblPlants" id="Bo6g031400.1">
    <property type="protein sequence ID" value="Bo6g031400.1"/>
    <property type="gene ID" value="Bo6g031400"/>
</dbReference>
<reference evidence="2 3" key="1">
    <citation type="journal article" date="2014" name="Genome Biol.">
        <title>Transcriptome and methylome profiling reveals relics of genome dominance in the mesopolyploid Brassica oleracea.</title>
        <authorList>
            <person name="Parkin I.A."/>
            <person name="Koh C."/>
            <person name="Tang H."/>
            <person name="Robinson S.J."/>
            <person name="Kagale S."/>
            <person name="Clarke W.E."/>
            <person name="Town C.D."/>
            <person name="Nixon J."/>
            <person name="Krishnakumar V."/>
            <person name="Bidwell S.L."/>
            <person name="Denoeud F."/>
            <person name="Belcram H."/>
            <person name="Links M.G."/>
            <person name="Just J."/>
            <person name="Clarke C."/>
            <person name="Bender T."/>
            <person name="Huebert T."/>
            <person name="Mason A.S."/>
            <person name="Pires J.C."/>
            <person name="Barker G."/>
            <person name="Moore J."/>
            <person name="Walley P.G."/>
            <person name="Manoli S."/>
            <person name="Batley J."/>
            <person name="Edwards D."/>
            <person name="Nelson M.N."/>
            <person name="Wang X."/>
            <person name="Paterson A.H."/>
            <person name="King G."/>
            <person name="Bancroft I."/>
            <person name="Chalhoub B."/>
            <person name="Sharpe A.G."/>
        </authorList>
    </citation>
    <scope>NUCLEOTIDE SEQUENCE</scope>
    <source>
        <strain evidence="2 3">cv. TO1000</strain>
    </source>
</reference>
<feature type="domain" description="F-box" evidence="1">
    <location>
        <begin position="119"/>
        <end position="172"/>
    </location>
</feature>
<name>A0A0D3CQP2_BRAOL</name>
<dbReference type="OMA" id="HYDIQAW"/>
<sequence>MKFDFTTERFVRLPLPFHVSELEDNKAVLSVVKDEKLSVLHYDIQAWPNVMRIWVSNKIDEEAKDFSWRCDFVLTVDFDKFDMPGVVNLASFLLDEGNKVALCCDLGELVEGEIRTRIYIVGEDLPSDLESEILSRVPAKSLAKLKTTCKRWTLSLFRDWRFIEKNKKLSKVVRESILLSNYSEKFKVVEFEIYEFSSGSWRVLDHLTRYYNVYFFAMSLKGDTYFVDGDDETGYFLMKFDFTTERFVHLPLPFQTYSAIDNVVLSVVREEKLSVLHFDYRPHVMRPKNFRGGATSS</sequence>
<evidence type="ECO:0000313" key="3">
    <source>
        <dbReference type="Proteomes" id="UP000032141"/>
    </source>
</evidence>
<dbReference type="Gramene" id="Bo6g031400.1">
    <property type="protein sequence ID" value="Bo6g031400.1"/>
    <property type="gene ID" value="Bo6g031400"/>
</dbReference>
<dbReference type="InterPro" id="IPR036047">
    <property type="entry name" value="F-box-like_dom_sf"/>
</dbReference>
<evidence type="ECO:0000313" key="2">
    <source>
        <dbReference type="EnsemblPlants" id="Bo6g031400.1"/>
    </source>
</evidence>